<evidence type="ECO:0000259" key="3">
    <source>
        <dbReference type="PROSITE" id="PS50076"/>
    </source>
</evidence>
<dbReference type="VEuPathDB" id="TriTrypDB:C3747_25g15"/>
<dbReference type="EMBL" id="PRFA01000007">
    <property type="protein sequence ID" value="PWV00258.1"/>
    <property type="molecule type" value="Genomic_DNA"/>
</dbReference>
<evidence type="ECO:0000313" key="4">
    <source>
        <dbReference type="EMBL" id="PWV00258.1"/>
    </source>
</evidence>
<dbReference type="AlphaFoldDB" id="A0A2V2VV09"/>
<feature type="repeat" description="TPR" evidence="1">
    <location>
        <begin position="537"/>
        <end position="570"/>
    </location>
</feature>
<proteinExistence type="predicted"/>
<dbReference type="InterPro" id="IPR036869">
    <property type="entry name" value="J_dom_sf"/>
</dbReference>
<dbReference type="VEuPathDB" id="TriTrypDB:TCDM_04700"/>
<dbReference type="InterPro" id="IPR001623">
    <property type="entry name" value="DnaJ_domain"/>
</dbReference>
<dbReference type="VEuPathDB" id="TriTrypDB:TcCL_ESM02091"/>
<dbReference type="FunFam" id="1.25.40.10:FF:000673">
    <property type="entry name" value="TPR-repeat-containing chaperone protein DNAJ"/>
    <property type="match status" value="1"/>
</dbReference>
<name>A0A2V2VV09_TRYCR</name>
<dbReference type="VEuPathDB" id="TriTrypDB:TcG_02803"/>
<dbReference type="SUPFAM" id="SSF46565">
    <property type="entry name" value="Chaperone J-domain"/>
    <property type="match status" value="1"/>
</dbReference>
<dbReference type="Pfam" id="PF00226">
    <property type="entry name" value="DnaJ"/>
    <property type="match status" value="1"/>
</dbReference>
<evidence type="ECO:0000256" key="2">
    <source>
        <dbReference type="SAM" id="MobiDB-lite"/>
    </source>
</evidence>
<feature type="repeat" description="TPR" evidence="1">
    <location>
        <begin position="238"/>
        <end position="271"/>
    </location>
</feature>
<dbReference type="CDD" id="cd06257">
    <property type="entry name" value="DnaJ"/>
    <property type="match status" value="1"/>
</dbReference>
<dbReference type="VEuPathDB" id="TriTrypDB:TcCLB.504203.60"/>
<evidence type="ECO:0000313" key="5">
    <source>
        <dbReference type="Proteomes" id="UP000246121"/>
    </source>
</evidence>
<keyword evidence="1" id="KW-0802">TPR repeat</keyword>
<dbReference type="VEuPathDB" id="TriTrypDB:C4B63_7g70"/>
<dbReference type="InterPro" id="IPR019734">
    <property type="entry name" value="TPR_rpt"/>
</dbReference>
<reference evidence="4 5" key="1">
    <citation type="journal article" date="2018" name="Microb. Genom.">
        <title>Expanding an expanded genome: long-read sequencing of Trypanosoma cruzi.</title>
        <authorList>
            <person name="Berna L."/>
            <person name="Rodriguez M."/>
            <person name="Chiribao M.L."/>
            <person name="Parodi-Talice A."/>
            <person name="Pita S."/>
            <person name="Rijo G."/>
            <person name="Alvarez-Valin F."/>
            <person name="Robello C."/>
        </authorList>
    </citation>
    <scope>NUCLEOTIDE SEQUENCE [LARGE SCALE GENOMIC DNA]</scope>
    <source>
        <strain evidence="4 5">Dm28c</strain>
    </source>
</reference>
<feature type="compositionally biased region" description="Low complexity" evidence="2">
    <location>
        <begin position="12"/>
        <end position="27"/>
    </location>
</feature>
<dbReference type="Pfam" id="PF13181">
    <property type="entry name" value="TPR_8"/>
    <property type="match status" value="1"/>
</dbReference>
<protein>
    <submittedName>
        <fullName evidence="4">Putative TPR-repeat-containing chaperone protein DNAJ</fullName>
    </submittedName>
</protein>
<dbReference type="InterPro" id="IPR011990">
    <property type="entry name" value="TPR-like_helical_dom_sf"/>
</dbReference>
<dbReference type="VEuPathDB" id="TriTrypDB:TcCLB.506559.430"/>
<dbReference type="PROSITE" id="PS50005">
    <property type="entry name" value="TPR"/>
    <property type="match status" value="2"/>
</dbReference>
<dbReference type="PANTHER" id="PTHR44200">
    <property type="entry name" value="DNAJ HOMOLOG SUBFAMILY C MEMBER 7"/>
    <property type="match status" value="1"/>
</dbReference>
<dbReference type="SMART" id="SM00028">
    <property type="entry name" value="TPR"/>
    <property type="match status" value="6"/>
</dbReference>
<dbReference type="PRINTS" id="PR00625">
    <property type="entry name" value="JDOMAIN"/>
</dbReference>
<comment type="caution">
    <text evidence="4">The sequence shown here is derived from an EMBL/GenBank/DDBJ whole genome shotgun (WGS) entry which is preliminary data.</text>
</comment>
<gene>
    <name evidence="4" type="ORF">C4B63_7g70</name>
</gene>
<dbReference type="VEuPathDB" id="TriTrypDB:TCSYLVIO_003860"/>
<dbReference type="InterPro" id="IPR052758">
    <property type="entry name" value="SRC_co-chaperone"/>
</dbReference>
<dbReference type="VEuPathDB" id="TriTrypDB:TcBrA4_0123660"/>
<dbReference type="VEuPathDB" id="TriTrypDB:ECC02_005659"/>
<dbReference type="OrthoDB" id="10250354at2759"/>
<dbReference type="Proteomes" id="UP000246121">
    <property type="component" value="Unassembled WGS sequence"/>
</dbReference>
<dbReference type="PROSITE" id="PS50076">
    <property type="entry name" value="DNAJ_2"/>
    <property type="match status" value="1"/>
</dbReference>
<dbReference type="Gene3D" id="1.25.40.10">
    <property type="entry name" value="Tetratricopeptide repeat domain"/>
    <property type="match status" value="3"/>
</dbReference>
<evidence type="ECO:0000256" key="1">
    <source>
        <dbReference type="PROSITE-ProRule" id="PRU00339"/>
    </source>
</evidence>
<feature type="domain" description="J" evidence="3">
    <location>
        <begin position="593"/>
        <end position="663"/>
    </location>
</feature>
<accession>A0A2V2VV09</accession>
<dbReference type="SUPFAM" id="SSF48452">
    <property type="entry name" value="TPR-like"/>
    <property type="match status" value="2"/>
</dbReference>
<dbReference type="Gene3D" id="1.10.287.110">
    <property type="entry name" value="DnaJ domain"/>
    <property type="match status" value="1"/>
</dbReference>
<organism evidence="4 5">
    <name type="scientific">Trypanosoma cruzi</name>
    <dbReference type="NCBI Taxonomy" id="5693"/>
    <lineage>
        <taxon>Eukaryota</taxon>
        <taxon>Discoba</taxon>
        <taxon>Euglenozoa</taxon>
        <taxon>Kinetoplastea</taxon>
        <taxon>Metakinetoplastina</taxon>
        <taxon>Trypanosomatida</taxon>
        <taxon>Trypanosomatidae</taxon>
        <taxon>Trypanosoma</taxon>
        <taxon>Schizotrypanum</taxon>
    </lineage>
</organism>
<dbReference type="SMART" id="SM00271">
    <property type="entry name" value="DnaJ"/>
    <property type="match status" value="1"/>
</dbReference>
<sequence length="700" mass="79471">MEAAMKDEGIQTGTSSSSSSFTSYADTPSKRRGPDNGVVKWPSFGQPNLLHGELDPPSAKWLERFMSNYFLCELCHRIVMDPVQILPNTMMTCRRCALSRRVSTDAMAELPLGVVQAFEELCEAHRRHQKPRVFTSPEAGATKNAGDDSIAGRRTVRVKRNDAIPGSKVVKSIPSRTNADSINAAKPAAIEQEVRDIGEKEFLQREAIDRMESDERLELLKKHSASVRNIKGRNRNSSKALKAEADATYEKAEYTMALELYSKAIEQQPLDRLTRLSALHGNRSSAYFMAQRYSDCISDCLKVIALEPGNVRMYTRAAKAAAIMGDIARAVAQMETIPENLITDSILAEKKKYKSGLDLFQRAERVFGTAEGDEIWLMLVAQFSDTIPFRLRYAESLFKQKRYLKAVEALEVVSPSRRSPKLWYMMANCLYLSGFEHFEKARSCLTDVQQLDDNCANLLKLINLVDEGKQKGNHLFQQKKFAAAVEHYTSAINAAENNNQILRILYCNRAAAHKELGKFREGVEDCTNAIQLDAEFSKAYARRARCQQQLSNFSAAIRDFKSAIQYDPSDHELVRELRHCEHGLVKEAEREKDYYYVLGVSRNSSEREIKLKYRELSLRWHPDKCIALPDEERAQAERKFKIIGEAHTTLIDPVKRREYDLKLDRDRMTRSGAFSGFATYSSDTFRGQASRYRSGTSGFW</sequence>
<dbReference type="VEuPathDB" id="TriTrypDB:BCY84_18930"/>
<dbReference type="VEuPathDB" id="TriTrypDB:TcYC6_0080240"/>
<dbReference type="VEuPathDB" id="TriTrypDB:TcCL_NonESM07407"/>
<dbReference type="PANTHER" id="PTHR44200:SF2">
    <property type="entry name" value="CHAPERONE PROTEIN DNAJ, PUTATIVE-RELATED"/>
    <property type="match status" value="1"/>
</dbReference>
<dbReference type="VEuPathDB" id="TriTrypDB:Tc_MARK_452"/>
<feature type="region of interest" description="Disordered" evidence="2">
    <location>
        <begin position="1"/>
        <end position="38"/>
    </location>
</feature>